<comment type="caution">
    <text evidence="2">The sequence shown here is derived from an EMBL/GenBank/DDBJ whole genome shotgun (WGS) entry which is preliminary data.</text>
</comment>
<evidence type="ECO:0000313" key="3">
    <source>
        <dbReference type="Proteomes" id="UP000479226"/>
    </source>
</evidence>
<proteinExistence type="predicted"/>
<feature type="transmembrane region" description="Helical" evidence="1">
    <location>
        <begin position="36"/>
        <end position="55"/>
    </location>
</feature>
<keyword evidence="1" id="KW-0812">Transmembrane</keyword>
<feature type="transmembrane region" description="Helical" evidence="1">
    <location>
        <begin position="107"/>
        <end position="124"/>
    </location>
</feature>
<evidence type="ECO:0000313" key="2">
    <source>
        <dbReference type="EMBL" id="NGN82101.1"/>
    </source>
</evidence>
<gene>
    <name evidence="2" type="ORF">G6N77_01285</name>
</gene>
<accession>A0ABX0D8T4</accession>
<dbReference type="EMBL" id="JAAKZI010000001">
    <property type="protein sequence ID" value="NGN82101.1"/>
    <property type="molecule type" value="Genomic_DNA"/>
</dbReference>
<keyword evidence="3" id="KW-1185">Reference proteome</keyword>
<dbReference type="Proteomes" id="UP000479226">
    <property type="component" value="Unassembled WGS sequence"/>
</dbReference>
<keyword evidence="1" id="KW-0472">Membrane</keyword>
<evidence type="ECO:0000256" key="1">
    <source>
        <dbReference type="SAM" id="Phobius"/>
    </source>
</evidence>
<evidence type="ECO:0008006" key="4">
    <source>
        <dbReference type="Google" id="ProtNLM"/>
    </source>
</evidence>
<feature type="transmembrane region" description="Helical" evidence="1">
    <location>
        <begin position="12"/>
        <end position="30"/>
    </location>
</feature>
<organism evidence="2 3">
    <name type="scientific">Arthrobacter silviterrae</name>
    <dbReference type="NCBI Taxonomy" id="2026658"/>
    <lineage>
        <taxon>Bacteria</taxon>
        <taxon>Bacillati</taxon>
        <taxon>Actinomycetota</taxon>
        <taxon>Actinomycetes</taxon>
        <taxon>Micrococcales</taxon>
        <taxon>Micrococcaceae</taxon>
        <taxon>Arthrobacter</taxon>
    </lineage>
</organism>
<keyword evidence="1" id="KW-1133">Transmembrane helix</keyword>
<reference evidence="2 3" key="1">
    <citation type="submission" date="2020-02" db="EMBL/GenBank/DDBJ databases">
        <title>Genome sequence of the type strain DSM 27180 of Arthrobacter silviterrae.</title>
        <authorList>
            <person name="Gao J."/>
            <person name="Sun J."/>
        </authorList>
    </citation>
    <scope>NUCLEOTIDE SEQUENCE [LARGE SCALE GENOMIC DNA]</scope>
    <source>
        <strain evidence="2 3">DSM 27180</strain>
    </source>
</reference>
<dbReference type="RefSeq" id="WP_165180173.1">
    <property type="nucleotide sequence ID" value="NZ_JAAKZI010000001.1"/>
</dbReference>
<protein>
    <recommendedName>
        <fullName evidence="4">DUF2178 domain-containing protein</fullName>
    </recommendedName>
</protein>
<sequence length="132" mass="14104">MKLTSRIPISRINQVRVATFVVGAAATALAGNWFGALLLFLCGAGGLACAVYARRPDSLDISRLNAMEYRDERDRVLARHGFAAVGVAALILSVIEFVAAVVLDRSLSLAMVQVCLLTAVWSVANSRAVKRS</sequence>
<name>A0ABX0D8T4_9MICC</name>
<feature type="transmembrane region" description="Helical" evidence="1">
    <location>
        <begin position="76"/>
        <end position="101"/>
    </location>
</feature>